<accession>A0ABT1Y0W1</accession>
<dbReference type="NCBIfam" id="TIGR01891">
    <property type="entry name" value="amidohydrolases"/>
    <property type="match status" value="1"/>
</dbReference>
<feature type="domain" description="Peptidase M20 dimerisation" evidence="1">
    <location>
        <begin position="181"/>
        <end position="273"/>
    </location>
</feature>
<dbReference type="InterPro" id="IPR017439">
    <property type="entry name" value="Amidohydrolase"/>
</dbReference>
<dbReference type="EMBL" id="JANPWE010000001">
    <property type="protein sequence ID" value="MCR6544470.1"/>
    <property type="molecule type" value="Genomic_DNA"/>
</dbReference>
<dbReference type="SUPFAM" id="SSF55031">
    <property type="entry name" value="Bacterial exopeptidase dimerisation domain"/>
    <property type="match status" value="1"/>
</dbReference>
<protein>
    <submittedName>
        <fullName evidence="2">Amidohydrolase</fullName>
    </submittedName>
</protein>
<comment type="caution">
    <text evidence="2">The sequence shown here is derived from an EMBL/GenBank/DDBJ whole genome shotgun (WGS) entry which is preliminary data.</text>
</comment>
<dbReference type="SUPFAM" id="SSF53187">
    <property type="entry name" value="Zn-dependent exopeptidases"/>
    <property type="match status" value="1"/>
</dbReference>
<keyword evidence="3" id="KW-1185">Reference proteome</keyword>
<dbReference type="Gene3D" id="3.40.630.10">
    <property type="entry name" value="Zn peptidases"/>
    <property type="match status" value="1"/>
</dbReference>
<evidence type="ECO:0000313" key="3">
    <source>
        <dbReference type="Proteomes" id="UP001524944"/>
    </source>
</evidence>
<dbReference type="Gene3D" id="3.30.70.360">
    <property type="match status" value="1"/>
</dbReference>
<dbReference type="Pfam" id="PF01546">
    <property type="entry name" value="Peptidase_M20"/>
    <property type="match status" value="1"/>
</dbReference>
<reference evidence="2 3" key="1">
    <citation type="submission" date="2022-08" db="EMBL/GenBank/DDBJ databases">
        <title>Proteogenomics of the novel Dehalobacterium formicoaceticum strain EZ94 highlights a key role of methyltransferases during anaerobic dichloromethane degradation.</title>
        <authorList>
            <person name="Wasmund K."/>
        </authorList>
    </citation>
    <scope>NUCLEOTIDE SEQUENCE [LARGE SCALE GENOMIC DNA]</scope>
    <source>
        <strain evidence="2 3">EZ94</strain>
    </source>
</reference>
<organism evidence="2 3">
    <name type="scientific">Dehalobacterium formicoaceticum</name>
    <dbReference type="NCBI Taxonomy" id="51515"/>
    <lineage>
        <taxon>Bacteria</taxon>
        <taxon>Bacillati</taxon>
        <taxon>Bacillota</taxon>
        <taxon>Clostridia</taxon>
        <taxon>Eubacteriales</taxon>
        <taxon>Peptococcaceae</taxon>
        <taxon>Dehalobacterium</taxon>
    </lineage>
</organism>
<dbReference type="PANTHER" id="PTHR11014:SF63">
    <property type="entry name" value="METALLOPEPTIDASE, PUTATIVE (AFU_ORTHOLOGUE AFUA_6G09600)-RELATED"/>
    <property type="match status" value="1"/>
</dbReference>
<dbReference type="PANTHER" id="PTHR11014">
    <property type="entry name" value="PEPTIDASE M20 FAMILY MEMBER"/>
    <property type="match status" value="1"/>
</dbReference>
<evidence type="ECO:0000313" key="2">
    <source>
        <dbReference type="EMBL" id="MCR6544470.1"/>
    </source>
</evidence>
<dbReference type="Pfam" id="PF07687">
    <property type="entry name" value="M20_dimer"/>
    <property type="match status" value="1"/>
</dbReference>
<dbReference type="Proteomes" id="UP001524944">
    <property type="component" value="Unassembled WGS sequence"/>
</dbReference>
<proteinExistence type="predicted"/>
<evidence type="ECO:0000259" key="1">
    <source>
        <dbReference type="Pfam" id="PF07687"/>
    </source>
</evidence>
<dbReference type="InterPro" id="IPR036264">
    <property type="entry name" value="Bact_exopeptidase_dim_dom"/>
</dbReference>
<gene>
    <name evidence="2" type="ORF">NVS47_02905</name>
</gene>
<name>A0ABT1Y0W1_9FIRM</name>
<dbReference type="InterPro" id="IPR002933">
    <property type="entry name" value="Peptidase_M20"/>
</dbReference>
<sequence length="383" mass="41703">MNTAIDQKSLISWRRWFHLHPETTGQEKDTAAFLAQELAALGLAVRENVFGYGLVAELKGKRAGKCLALRADMDALPVKEETGLDFQSRFPGVMHACGHDAHMAILLGTAAQLAADPPPEQVKFILQPSEEKPPGGAKFMIEAGVLQNPDVNAVLGLHVSPFYPVGTIAIKEGVLMAIADNFELVIKGKSGHGAAPHLTADPITISAQVIQGLQHVISRRVDPAELSLISFGTIHGGSTQNIIPERVVLTGTVRSTNRQVQERIIDLMHQTIKGITDAWGAAYELHYLYGYPPVINPPEITRLIMDVAKELPELTLKVMEKPVLIGEDFAYYGQSVPAGFFFLGCGSQEKTASLHNSCFDIDEACLPLGVKIMTRAVRRFLQD</sequence>
<dbReference type="RefSeq" id="WP_089609941.1">
    <property type="nucleotide sequence ID" value="NZ_CP022121.1"/>
</dbReference>
<dbReference type="PIRSF" id="PIRSF005962">
    <property type="entry name" value="Pept_M20D_amidohydro"/>
    <property type="match status" value="1"/>
</dbReference>
<dbReference type="InterPro" id="IPR011650">
    <property type="entry name" value="Peptidase_M20_dimer"/>
</dbReference>